<dbReference type="Proteomes" id="UP000238479">
    <property type="component" value="Chromosome 4"/>
</dbReference>
<dbReference type="InterPro" id="IPR006461">
    <property type="entry name" value="PLAC_motif_containing"/>
</dbReference>
<sequence length="206" mass="23054">MYSSKPSSYEKFSETTDASPPTGIPVSSSNPYYSHPAHHQHPDQYDKSNSEMPAPHPYQHHTRAPEPWKSGLCDCFSDPKNCCITFCCPCITFGQIAEIVDKGSTSCGASGALYTLIACVTTCPCIYSCFYRSKMRRQYALESSPCGDCLVHFFCEQCALCQEYRELKSRGFDMAIGWHGNIEERNREVAMAPMPPVVEEGMSRDK</sequence>
<proteinExistence type="predicted"/>
<keyword evidence="4" id="KW-1185">Reference proteome</keyword>
<reference evidence="3 4" key="1">
    <citation type="journal article" date="2018" name="Nat. Genet.">
        <title>The Rosa genome provides new insights in the design of modern roses.</title>
        <authorList>
            <person name="Bendahmane M."/>
        </authorList>
    </citation>
    <scope>NUCLEOTIDE SEQUENCE [LARGE SCALE GENOMIC DNA]</scope>
    <source>
        <strain evidence="4">cv. Old Blush</strain>
    </source>
</reference>
<accession>A0A2P6R3V1</accession>
<dbReference type="AlphaFoldDB" id="A0A2P6R3V1"/>
<dbReference type="STRING" id="74649.A0A2P6R3V1"/>
<dbReference type="NCBIfam" id="TIGR01571">
    <property type="entry name" value="A_thal_Cys_rich"/>
    <property type="match status" value="1"/>
</dbReference>
<evidence type="ECO:0000256" key="2">
    <source>
        <dbReference type="SAM" id="Phobius"/>
    </source>
</evidence>
<evidence type="ECO:0000313" key="3">
    <source>
        <dbReference type="EMBL" id="PRQ41113.1"/>
    </source>
</evidence>
<feature type="compositionally biased region" description="Basic and acidic residues" evidence="1">
    <location>
        <begin position="40"/>
        <end position="49"/>
    </location>
</feature>
<dbReference type="Pfam" id="PF04749">
    <property type="entry name" value="PLAC8"/>
    <property type="match status" value="1"/>
</dbReference>
<name>A0A2P6R3V1_ROSCH</name>
<dbReference type="Gramene" id="PRQ41113">
    <property type="protein sequence ID" value="PRQ41113"/>
    <property type="gene ID" value="RchiOBHm_Chr4g0443431"/>
</dbReference>
<organism evidence="3 4">
    <name type="scientific">Rosa chinensis</name>
    <name type="common">China rose</name>
    <dbReference type="NCBI Taxonomy" id="74649"/>
    <lineage>
        <taxon>Eukaryota</taxon>
        <taxon>Viridiplantae</taxon>
        <taxon>Streptophyta</taxon>
        <taxon>Embryophyta</taxon>
        <taxon>Tracheophyta</taxon>
        <taxon>Spermatophyta</taxon>
        <taxon>Magnoliopsida</taxon>
        <taxon>eudicotyledons</taxon>
        <taxon>Gunneridae</taxon>
        <taxon>Pentapetalae</taxon>
        <taxon>rosids</taxon>
        <taxon>fabids</taxon>
        <taxon>Rosales</taxon>
        <taxon>Rosaceae</taxon>
        <taxon>Rosoideae</taxon>
        <taxon>Rosoideae incertae sedis</taxon>
        <taxon>Rosa</taxon>
    </lineage>
</organism>
<feature type="compositionally biased region" description="Polar residues" evidence="1">
    <location>
        <begin position="15"/>
        <end position="32"/>
    </location>
</feature>
<protein>
    <submittedName>
        <fullName evidence="3">Putative PLAC8 motif-containing protein</fullName>
    </submittedName>
</protein>
<keyword evidence="2" id="KW-0812">Transmembrane</keyword>
<feature type="region of interest" description="Disordered" evidence="1">
    <location>
        <begin position="1"/>
        <end position="63"/>
    </location>
</feature>
<dbReference type="PANTHER" id="PTHR15907">
    <property type="entry name" value="DUF614 FAMILY PROTEIN-RELATED"/>
    <property type="match status" value="1"/>
</dbReference>
<evidence type="ECO:0000313" key="4">
    <source>
        <dbReference type="Proteomes" id="UP000238479"/>
    </source>
</evidence>
<dbReference type="EMBL" id="PDCK01000042">
    <property type="protein sequence ID" value="PRQ41113.1"/>
    <property type="molecule type" value="Genomic_DNA"/>
</dbReference>
<dbReference type="OMA" id="CVTCCPC"/>
<comment type="caution">
    <text evidence="3">The sequence shown here is derived from an EMBL/GenBank/DDBJ whole genome shotgun (WGS) entry which is preliminary data.</text>
</comment>
<evidence type="ECO:0000256" key="1">
    <source>
        <dbReference type="SAM" id="MobiDB-lite"/>
    </source>
</evidence>
<feature type="transmembrane region" description="Helical" evidence="2">
    <location>
        <begin position="111"/>
        <end position="130"/>
    </location>
</feature>
<keyword evidence="2" id="KW-1133">Transmembrane helix</keyword>
<keyword evidence="2" id="KW-0472">Membrane</keyword>
<gene>
    <name evidence="3" type="ORF">RchiOBHm_Chr4g0443431</name>
</gene>
<dbReference type="OrthoDB" id="1045822at2759"/>